<sequence length="337" mass="33064">MADRGSTPPPAGPAPAPDEPAAAVPHPPSGALPAAGSGAAGGGAPDGAPAGAAPARRSRAVRVIAGLLGLAAAAAAGFAAGRLSAPAAPADPAHPPAAAGARGLAAVEDGYQIIPVAATLPAGRPAPFRFRIVGPDGRVVTAYAALPGGELELTTVRRDLTGFRRVAATRAPDGTWTAAVIADGAGAHRVIAHFRPAGHARTVVVGHDTHVAGDHRPLPLPAPAGVAAADGYEVGLDGGLAAGGRSRLTFSVSRGGALVGDLTRRGGSNGLLTVYRVGDLATLPADAISTPTPGLQAFDVQVPAGVGAYRIFFDFVHGGRPHAASFTRTTGPPPTAP</sequence>
<protein>
    <submittedName>
        <fullName evidence="2">Uncharacterized protein</fullName>
    </submittedName>
</protein>
<reference evidence="2" key="2">
    <citation type="submission" date="2020-09" db="EMBL/GenBank/DDBJ databases">
        <authorList>
            <person name="Sun Q."/>
            <person name="Ohkuma M."/>
        </authorList>
    </citation>
    <scope>NUCLEOTIDE SEQUENCE</scope>
    <source>
        <strain evidence="2">JCM 3090</strain>
    </source>
</reference>
<proteinExistence type="predicted"/>
<gene>
    <name evidence="2" type="ORF">GCM10010123_10130</name>
</gene>
<dbReference type="EMBL" id="BMQB01000002">
    <property type="protein sequence ID" value="GGJ82434.1"/>
    <property type="molecule type" value="Genomic_DNA"/>
</dbReference>
<dbReference type="Proteomes" id="UP000649739">
    <property type="component" value="Unassembled WGS sequence"/>
</dbReference>
<evidence type="ECO:0000313" key="3">
    <source>
        <dbReference type="Proteomes" id="UP000649739"/>
    </source>
</evidence>
<keyword evidence="3" id="KW-1185">Reference proteome</keyword>
<accession>A0A8J3F7V2</accession>
<name>A0A8J3F7V2_9ACTN</name>
<comment type="caution">
    <text evidence="2">The sequence shown here is derived from an EMBL/GenBank/DDBJ whole genome shotgun (WGS) entry which is preliminary data.</text>
</comment>
<dbReference type="AlphaFoldDB" id="A0A8J3F7V2"/>
<feature type="region of interest" description="Disordered" evidence="1">
    <location>
        <begin position="1"/>
        <end position="53"/>
    </location>
</feature>
<feature type="compositionally biased region" description="Pro residues" evidence="1">
    <location>
        <begin position="7"/>
        <end position="18"/>
    </location>
</feature>
<evidence type="ECO:0000313" key="2">
    <source>
        <dbReference type="EMBL" id="GGJ82434.1"/>
    </source>
</evidence>
<organism evidence="2 3">
    <name type="scientific">Pilimelia anulata</name>
    <dbReference type="NCBI Taxonomy" id="53371"/>
    <lineage>
        <taxon>Bacteria</taxon>
        <taxon>Bacillati</taxon>
        <taxon>Actinomycetota</taxon>
        <taxon>Actinomycetes</taxon>
        <taxon>Micromonosporales</taxon>
        <taxon>Micromonosporaceae</taxon>
        <taxon>Pilimelia</taxon>
    </lineage>
</organism>
<dbReference type="RefSeq" id="WP_189168875.1">
    <property type="nucleotide sequence ID" value="NZ_BMQB01000002.1"/>
</dbReference>
<reference evidence="2" key="1">
    <citation type="journal article" date="2014" name="Int. J. Syst. Evol. Microbiol.">
        <title>Complete genome sequence of Corynebacterium casei LMG S-19264T (=DSM 44701T), isolated from a smear-ripened cheese.</title>
        <authorList>
            <consortium name="US DOE Joint Genome Institute (JGI-PGF)"/>
            <person name="Walter F."/>
            <person name="Albersmeier A."/>
            <person name="Kalinowski J."/>
            <person name="Ruckert C."/>
        </authorList>
    </citation>
    <scope>NUCLEOTIDE SEQUENCE</scope>
    <source>
        <strain evidence="2">JCM 3090</strain>
    </source>
</reference>
<evidence type="ECO:0000256" key="1">
    <source>
        <dbReference type="SAM" id="MobiDB-lite"/>
    </source>
</evidence>